<proteinExistence type="predicted"/>
<name>A0AAF0K687_9CAUD</name>
<protein>
    <submittedName>
        <fullName evidence="1">Uncharacterized protein</fullName>
    </submittedName>
</protein>
<reference evidence="1 2" key="1">
    <citation type="submission" date="2023-03" db="EMBL/GenBank/DDBJ databases">
        <authorList>
            <person name="Zhao X."/>
        </authorList>
    </citation>
    <scope>NUCLEOTIDE SEQUENCE [LARGE SCALE GENOMIC DNA]</scope>
</reference>
<evidence type="ECO:0000313" key="2">
    <source>
        <dbReference type="Proteomes" id="UP001237629"/>
    </source>
</evidence>
<accession>A0AAF0K687</accession>
<sequence>MGGIQVYCYNRRSINMPCRCNCLYGNLCDLCTKKYYTLLGNLSNKQIENLKSGLYKND</sequence>
<keyword evidence="2" id="KW-1185">Reference proteome</keyword>
<dbReference type="Proteomes" id="UP001237629">
    <property type="component" value="Segment"/>
</dbReference>
<evidence type="ECO:0000313" key="1">
    <source>
        <dbReference type="EMBL" id="WGM50093.1"/>
    </source>
</evidence>
<organism evidence="1 2">
    <name type="scientific">Clostridium phage cpp</name>
    <dbReference type="NCBI Taxonomy" id="3042444"/>
    <lineage>
        <taxon>Viruses</taxon>
        <taxon>Duplodnaviria</taxon>
        <taxon>Heunggongvirae</taxon>
        <taxon>Uroviricota</taxon>
        <taxon>Caudoviricetes</taxon>
        <taxon>Guelinviridae</taxon>
        <taxon>Denniswatsonvirinae</taxon>
        <taxon>Gregsiragusavirus</taxon>
        <taxon>Gregsiragusavirus cpp</taxon>
    </lineage>
</organism>
<dbReference type="EMBL" id="OQ737697">
    <property type="protein sequence ID" value="WGM50093.1"/>
    <property type="molecule type" value="Genomic_DNA"/>
</dbReference>